<dbReference type="SUPFAM" id="SSF53474">
    <property type="entry name" value="alpha/beta-Hydrolases"/>
    <property type="match status" value="1"/>
</dbReference>
<dbReference type="Gene3D" id="3.40.50.1820">
    <property type="entry name" value="alpha/beta hydrolase"/>
    <property type="match status" value="1"/>
</dbReference>
<dbReference type="PANTHER" id="PTHR43798">
    <property type="entry name" value="MONOACYLGLYCEROL LIPASE"/>
    <property type="match status" value="1"/>
</dbReference>
<reference evidence="2 3" key="1">
    <citation type="submission" date="2022-12" db="EMBL/GenBank/DDBJ databases">
        <title>Coexistence and Characterization of a Novel Tigecycline Resistance gene tet(X) variant and blaNDM-1 in a Pseudomonas caeni Isolate of Chicken Origin.</title>
        <authorList>
            <person name="Lu X."/>
            <person name="Zhang L."/>
            <person name="Li R."/>
            <person name="Wang Z."/>
        </authorList>
    </citation>
    <scope>NUCLEOTIDE SEQUENCE [LARGE SCALE GENOMIC DNA]</scope>
    <source>
        <strain evidence="2 3">CE14</strain>
    </source>
</reference>
<dbReference type="GO" id="GO:0016020">
    <property type="term" value="C:membrane"/>
    <property type="evidence" value="ECO:0007669"/>
    <property type="project" value="TreeGrafter"/>
</dbReference>
<organism evidence="2 3">
    <name type="scientific">Denitrificimonas caeni</name>
    <dbReference type="NCBI Taxonomy" id="521720"/>
    <lineage>
        <taxon>Bacteria</taxon>
        <taxon>Pseudomonadati</taxon>
        <taxon>Pseudomonadota</taxon>
        <taxon>Gammaproteobacteria</taxon>
        <taxon>Pseudomonadales</taxon>
        <taxon>Pseudomonadaceae</taxon>
        <taxon>Denitrificimonas</taxon>
    </lineage>
</organism>
<sequence>MNLQAWSYTTSAQLTLRGWHSPPSGKPVLHFLHGNGFCGRVYTPLLQLLSADFDLWLCDIQGHGDSDAGTRFLGWNRNGELAIEAFQAQREMFADVPVYAVAHSLGGVITSLMLAQYPQLFSRAVLLDPVIYTPALQMFMKSSERLRLTAFNKLASRTRARRQHWPDRQAAYAGLTGRGAFKGWSAAALWAFVENALRPAEQGGVELKCSAELEATIFSSAPNGLWRALGKVQTPLLMLYGAETFPFVIKSAALWRQRNSLVTTEQVRGGHCFMQQYPEPTAQRVREYLLAARD</sequence>
<keyword evidence="2" id="KW-0378">Hydrolase</keyword>
<dbReference type="InterPro" id="IPR050266">
    <property type="entry name" value="AB_hydrolase_sf"/>
</dbReference>
<keyword evidence="3" id="KW-1185">Reference proteome</keyword>
<dbReference type="GO" id="GO:0016787">
    <property type="term" value="F:hydrolase activity"/>
    <property type="evidence" value="ECO:0007669"/>
    <property type="project" value="UniProtKB-KW"/>
</dbReference>
<evidence type="ECO:0000313" key="3">
    <source>
        <dbReference type="Proteomes" id="UP001212189"/>
    </source>
</evidence>
<accession>A0AAE9VP46</accession>
<dbReference type="EMBL" id="CP114976">
    <property type="protein sequence ID" value="WBE25504.1"/>
    <property type="molecule type" value="Genomic_DNA"/>
</dbReference>
<gene>
    <name evidence="2" type="ORF">O6P33_01250</name>
</gene>
<dbReference type="Proteomes" id="UP001212189">
    <property type="component" value="Chromosome"/>
</dbReference>
<dbReference type="RefSeq" id="WP_269818446.1">
    <property type="nucleotide sequence ID" value="NZ_CP114976.1"/>
</dbReference>
<dbReference type="InterPro" id="IPR029058">
    <property type="entry name" value="AB_hydrolase_fold"/>
</dbReference>
<dbReference type="AlphaFoldDB" id="A0AAE9VP46"/>
<dbReference type="Pfam" id="PF12697">
    <property type="entry name" value="Abhydrolase_6"/>
    <property type="match status" value="1"/>
</dbReference>
<proteinExistence type="predicted"/>
<evidence type="ECO:0000259" key="1">
    <source>
        <dbReference type="Pfam" id="PF12697"/>
    </source>
</evidence>
<dbReference type="KEGG" id="dce:O6P33_01250"/>
<dbReference type="PANTHER" id="PTHR43798:SF33">
    <property type="entry name" value="HYDROLASE, PUTATIVE (AFU_ORTHOLOGUE AFUA_2G14860)-RELATED"/>
    <property type="match status" value="1"/>
</dbReference>
<protein>
    <submittedName>
        <fullName evidence="2">Alpha/beta hydrolase</fullName>
    </submittedName>
</protein>
<dbReference type="InterPro" id="IPR000073">
    <property type="entry name" value="AB_hydrolase_1"/>
</dbReference>
<feature type="domain" description="AB hydrolase-1" evidence="1">
    <location>
        <begin position="31"/>
        <end position="283"/>
    </location>
</feature>
<name>A0AAE9VP46_9GAMM</name>
<evidence type="ECO:0000313" key="2">
    <source>
        <dbReference type="EMBL" id="WBE25504.1"/>
    </source>
</evidence>